<evidence type="ECO:0000256" key="5">
    <source>
        <dbReference type="ARBA" id="ARBA00023125"/>
    </source>
</evidence>
<dbReference type="PROSITE" id="PS51843">
    <property type="entry name" value="NR_LBD"/>
    <property type="match status" value="1"/>
</dbReference>
<keyword evidence="7" id="KW-0675">Receptor</keyword>
<sequence>MPKSTVSCSVCNCPSASFHFGAIVCRACAAFFRRYVNRKKMMVVCSCDKEKDSRYPCRLCRLEKCIAAGMQKSTILEVQAPRDSNSQFNNRMIEDRQSTSSSSPETFSRIEVHNIGKLNPTSYIVFQYGIRSRNMDVINLIARHYRNLEDTRASIFSRDVKREVNVYEFSLEVKTDTKFIWKLCETTFPEFDRLCPQDKKIIFYNFYTKWSVLEIAMLAVKFNDPYNFYTPLGSSAKPITDFYGTTAKEKEVLDGNGIKQIFGPIWSYYIQNVTNPLLALKFGEMENMALFGIMLWDPAYTNINEELSEVCQAMRKIILRELTVYFEDNQADAFRFFETLDVLRLIERAEHKCQEEIELCGVYNFEVDEDMRNIVMWDKY</sequence>
<evidence type="ECO:0000256" key="4">
    <source>
        <dbReference type="ARBA" id="ARBA00023015"/>
    </source>
</evidence>
<dbReference type="Pfam" id="PF00104">
    <property type="entry name" value="Hormone_recep"/>
    <property type="match status" value="1"/>
</dbReference>
<dbReference type="Proteomes" id="UP000008281">
    <property type="component" value="Unassembled WGS sequence"/>
</dbReference>
<evidence type="ECO:0000256" key="1">
    <source>
        <dbReference type="ARBA" id="ARBA00022723"/>
    </source>
</evidence>
<dbReference type="PANTHER" id="PTHR46800:SF3">
    <property type="entry name" value="NUCLEAR HORMONE RECEPTOR FAMILY"/>
    <property type="match status" value="1"/>
</dbReference>
<dbReference type="PRINTS" id="PR00047">
    <property type="entry name" value="STROIDFINGER"/>
</dbReference>
<evidence type="ECO:0000256" key="3">
    <source>
        <dbReference type="ARBA" id="ARBA00022833"/>
    </source>
</evidence>
<dbReference type="InterPro" id="IPR000536">
    <property type="entry name" value="Nucl_hrmn_rcpt_lig-bd"/>
</dbReference>
<evidence type="ECO:0000313" key="11">
    <source>
        <dbReference type="EMBL" id="EFP00157.1"/>
    </source>
</evidence>
<dbReference type="Pfam" id="PF00105">
    <property type="entry name" value="zf-C4"/>
    <property type="match status" value="1"/>
</dbReference>
<dbReference type="EMBL" id="DS268410">
    <property type="protein sequence ID" value="EFP00157.1"/>
    <property type="molecule type" value="Genomic_DNA"/>
</dbReference>
<dbReference type="PANTHER" id="PTHR46800">
    <property type="entry name" value="NUCLEAR HORMONE RECEPTOR FAMILY-RELATED-RELATED"/>
    <property type="match status" value="1"/>
</dbReference>
<evidence type="ECO:0000259" key="9">
    <source>
        <dbReference type="PROSITE" id="PS51030"/>
    </source>
</evidence>
<gene>
    <name evidence="11" type="ORF">CRE_18740</name>
</gene>
<dbReference type="GO" id="GO:0043565">
    <property type="term" value="F:sequence-specific DNA binding"/>
    <property type="evidence" value="ECO:0007669"/>
    <property type="project" value="InterPro"/>
</dbReference>
<dbReference type="GO" id="GO:0008270">
    <property type="term" value="F:zinc ion binding"/>
    <property type="evidence" value="ECO:0007669"/>
    <property type="project" value="UniProtKB-KW"/>
</dbReference>
<name>E3LJQ9_CAERE</name>
<keyword evidence="6" id="KW-0804">Transcription</keyword>
<keyword evidence="2" id="KW-0863">Zinc-finger</keyword>
<dbReference type="SUPFAM" id="SSF57716">
    <property type="entry name" value="Glucocorticoid receptor-like (DNA-binding domain)"/>
    <property type="match status" value="1"/>
</dbReference>
<dbReference type="InterPro" id="IPR042936">
    <property type="entry name" value="Nhr-150"/>
</dbReference>
<keyword evidence="1" id="KW-0479">Metal-binding</keyword>
<evidence type="ECO:0000259" key="10">
    <source>
        <dbReference type="PROSITE" id="PS51843"/>
    </source>
</evidence>
<evidence type="ECO:0000256" key="8">
    <source>
        <dbReference type="ARBA" id="ARBA00023242"/>
    </source>
</evidence>
<dbReference type="InterPro" id="IPR001628">
    <property type="entry name" value="Znf_hrmn_rcpt"/>
</dbReference>
<dbReference type="Gene3D" id="3.30.50.10">
    <property type="entry name" value="Erythroid Transcription Factor GATA-1, subunit A"/>
    <property type="match status" value="1"/>
</dbReference>
<dbReference type="AlphaFoldDB" id="E3LJQ9"/>
<dbReference type="SMART" id="SM00399">
    <property type="entry name" value="ZnF_C4"/>
    <property type="match status" value="1"/>
</dbReference>
<dbReference type="InterPro" id="IPR013088">
    <property type="entry name" value="Znf_NHR/GATA"/>
</dbReference>
<keyword evidence="8" id="KW-0539">Nucleus</keyword>
<dbReference type="InParanoid" id="E3LJQ9"/>
<evidence type="ECO:0000256" key="6">
    <source>
        <dbReference type="ARBA" id="ARBA00023163"/>
    </source>
</evidence>
<dbReference type="InterPro" id="IPR035500">
    <property type="entry name" value="NHR-like_dom_sf"/>
</dbReference>
<keyword evidence="4" id="KW-0805">Transcription regulation</keyword>
<evidence type="ECO:0000256" key="2">
    <source>
        <dbReference type="ARBA" id="ARBA00022771"/>
    </source>
</evidence>
<proteinExistence type="predicted"/>
<dbReference type="Gene3D" id="1.10.565.10">
    <property type="entry name" value="Retinoid X Receptor"/>
    <property type="match status" value="1"/>
</dbReference>
<dbReference type="PROSITE" id="PS51030">
    <property type="entry name" value="NUCLEAR_REC_DBD_2"/>
    <property type="match status" value="1"/>
</dbReference>
<evidence type="ECO:0000256" key="7">
    <source>
        <dbReference type="ARBA" id="ARBA00023170"/>
    </source>
</evidence>
<dbReference type="STRING" id="31234.E3LJQ9"/>
<protein>
    <submittedName>
        <fullName evidence="11">Uncharacterized protein</fullName>
    </submittedName>
</protein>
<dbReference type="GO" id="GO:0003700">
    <property type="term" value="F:DNA-binding transcription factor activity"/>
    <property type="evidence" value="ECO:0007669"/>
    <property type="project" value="InterPro"/>
</dbReference>
<keyword evidence="3" id="KW-0862">Zinc</keyword>
<dbReference type="HOGENOM" id="CLU_007368_1_0_1"/>
<reference evidence="11" key="1">
    <citation type="submission" date="2007-07" db="EMBL/GenBank/DDBJ databases">
        <title>PCAP assembly of the Caenorhabditis remanei genome.</title>
        <authorList>
            <consortium name="The Caenorhabditis remanei Sequencing Consortium"/>
            <person name="Wilson R.K."/>
        </authorList>
    </citation>
    <scope>NUCLEOTIDE SEQUENCE [LARGE SCALE GENOMIC DNA]</scope>
    <source>
        <strain evidence="11">PB4641</strain>
    </source>
</reference>
<feature type="domain" description="Nuclear receptor" evidence="9">
    <location>
        <begin position="5"/>
        <end position="77"/>
    </location>
</feature>
<organism evidence="12">
    <name type="scientific">Caenorhabditis remanei</name>
    <name type="common">Caenorhabditis vulgaris</name>
    <dbReference type="NCBI Taxonomy" id="31234"/>
    <lineage>
        <taxon>Eukaryota</taxon>
        <taxon>Metazoa</taxon>
        <taxon>Ecdysozoa</taxon>
        <taxon>Nematoda</taxon>
        <taxon>Chromadorea</taxon>
        <taxon>Rhabditida</taxon>
        <taxon>Rhabditina</taxon>
        <taxon>Rhabditomorpha</taxon>
        <taxon>Rhabditoidea</taxon>
        <taxon>Rhabditidae</taxon>
        <taxon>Peloderinae</taxon>
        <taxon>Caenorhabditis</taxon>
    </lineage>
</organism>
<keyword evidence="5" id="KW-0238">DNA-binding</keyword>
<evidence type="ECO:0000313" key="12">
    <source>
        <dbReference type="Proteomes" id="UP000008281"/>
    </source>
</evidence>
<feature type="domain" description="NR LBD" evidence="10">
    <location>
        <begin position="136"/>
        <end position="379"/>
    </location>
</feature>
<keyword evidence="12" id="KW-1185">Reference proteome</keyword>
<dbReference type="OrthoDB" id="5850793at2759"/>
<dbReference type="SMART" id="SM00430">
    <property type="entry name" value="HOLI"/>
    <property type="match status" value="1"/>
</dbReference>
<accession>E3LJQ9</accession>
<dbReference type="SUPFAM" id="SSF48508">
    <property type="entry name" value="Nuclear receptor ligand-binding domain"/>
    <property type="match status" value="1"/>
</dbReference>
<dbReference type="eggNOG" id="KOG3575">
    <property type="taxonomic scope" value="Eukaryota"/>
</dbReference>